<dbReference type="EMBL" id="CAJJDM010000095">
    <property type="protein sequence ID" value="CAD8092902.1"/>
    <property type="molecule type" value="Genomic_DNA"/>
</dbReference>
<dbReference type="Proteomes" id="UP000688137">
    <property type="component" value="Unassembled WGS sequence"/>
</dbReference>
<protein>
    <submittedName>
        <fullName evidence="2">Uncharacterized protein</fullName>
    </submittedName>
</protein>
<keyword evidence="1" id="KW-0175">Coiled coil</keyword>
<evidence type="ECO:0000313" key="2">
    <source>
        <dbReference type="EMBL" id="CAD8092902.1"/>
    </source>
</evidence>
<evidence type="ECO:0000313" key="3">
    <source>
        <dbReference type="Proteomes" id="UP000688137"/>
    </source>
</evidence>
<proteinExistence type="predicted"/>
<feature type="coiled-coil region" evidence="1">
    <location>
        <begin position="216"/>
        <end position="275"/>
    </location>
</feature>
<feature type="coiled-coil region" evidence="1">
    <location>
        <begin position="486"/>
        <end position="521"/>
    </location>
</feature>
<sequence length="682" mass="81626">MKIIIDAINYESDQNNYQVKLKCGPTVLQTVLGNNWNHRFVLEHKKTSEIRIEVWQKPNDEYQLIGDSIVQRIEGTQKLSIKQNNKEQGFINVQYKEVKDSVTQQILSQDSLNLSKIEKQAQALQKLNDSLSMIPSPHQDFGSINEYFSQQFQNEDIVGNSKKVASKLVRESIDKILQNIQIAKEAHHQEDDEYVENEIEKKNIEKVQKQLIRIDCNKLERKRKQISSEILQLDEIAQQLRIDQIDQKQQIQNLRQDLIQKLLYLEDKIEHLKKQLRKQKHHVFGSNPNLVNSEIEISQINLQKQFVEKWQQDPNLEKERQEFIQKQIQEWNNIQIQRKKRIEEQFKKIEQEEKIISQKKNELQQTTNAKKKEEIEKNLKLLEEQQAKRKVELEEANKRFEKKKNEKYLALRYAEQDATYMIQLQQERKKILTQNKNPDFDAKEIKQFEDKFNQIHIEKQKKRRVQWEEREAQWNKFKAQYYSSSYQKAKEEFKKIENISEQEKQERLSKLTQYIKEVKQNYKPTVSEELQEKLIMMKNNIKHQSDYKKYQSLSKIIQSKHQYHGVSKEKLSNIIKKQKLIPLEKFPISKISPRDIGDFYLKQNATFNIKNIPPVRRIQKNDNEAKQSVTSLPNPKSFDYLKNQRIKKAQKQIQNGSYDNNILEKEDYQMLDQINKKLLALK</sequence>
<accession>A0A8S1NL73</accession>
<organism evidence="2 3">
    <name type="scientific">Paramecium primaurelia</name>
    <dbReference type="NCBI Taxonomy" id="5886"/>
    <lineage>
        <taxon>Eukaryota</taxon>
        <taxon>Sar</taxon>
        <taxon>Alveolata</taxon>
        <taxon>Ciliophora</taxon>
        <taxon>Intramacronucleata</taxon>
        <taxon>Oligohymenophorea</taxon>
        <taxon>Peniculida</taxon>
        <taxon>Parameciidae</taxon>
        <taxon>Paramecium</taxon>
    </lineage>
</organism>
<feature type="coiled-coil region" evidence="1">
    <location>
        <begin position="332"/>
        <end position="406"/>
    </location>
</feature>
<comment type="caution">
    <text evidence="2">The sequence shown here is derived from an EMBL/GenBank/DDBJ whole genome shotgun (WGS) entry which is preliminary data.</text>
</comment>
<keyword evidence="3" id="KW-1185">Reference proteome</keyword>
<dbReference type="AlphaFoldDB" id="A0A8S1NL73"/>
<reference evidence="2" key="1">
    <citation type="submission" date="2021-01" db="EMBL/GenBank/DDBJ databases">
        <authorList>
            <consortium name="Genoscope - CEA"/>
            <person name="William W."/>
        </authorList>
    </citation>
    <scope>NUCLEOTIDE SEQUENCE</scope>
</reference>
<dbReference type="OMA" id="GFINVQY"/>
<name>A0A8S1NL73_PARPR</name>
<evidence type="ECO:0000256" key="1">
    <source>
        <dbReference type="SAM" id="Coils"/>
    </source>
</evidence>
<gene>
    <name evidence="2" type="ORF">PPRIM_AZ9-3.1.T0920015</name>
</gene>